<evidence type="ECO:0000313" key="3">
    <source>
        <dbReference type="EMBL" id="TDN47024.1"/>
    </source>
</evidence>
<feature type="chain" id="PRO_5020245805" evidence="1">
    <location>
        <begin position="27"/>
        <end position="176"/>
    </location>
</feature>
<feature type="domain" description="Fimbrial-type adhesion" evidence="2">
    <location>
        <begin position="29"/>
        <end position="175"/>
    </location>
</feature>
<dbReference type="InterPro" id="IPR036937">
    <property type="entry name" value="Adhesion_dom_fimbrial_sf"/>
</dbReference>
<dbReference type="Proteomes" id="UP000295530">
    <property type="component" value="Unassembled WGS sequence"/>
</dbReference>
<dbReference type="GO" id="GO:0009289">
    <property type="term" value="C:pilus"/>
    <property type="evidence" value="ECO:0007669"/>
    <property type="project" value="InterPro"/>
</dbReference>
<dbReference type="PANTHER" id="PTHR33420:SF25">
    <property type="entry name" value="PROTEIN FIMF"/>
    <property type="match status" value="1"/>
</dbReference>
<evidence type="ECO:0000259" key="2">
    <source>
        <dbReference type="Pfam" id="PF00419"/>
    </source>
</evidence>
<reference evidence="3 4" key="1">
    <citation type="submission" date="2019-03" db="EMBL/GenBank/DDBJ databases">
        <title>Genomic analyses of the natural microbiome of Caenorhabditis elegans.</title>
        <authorList>
            <person name="Samuel B."/>
        </authorList>
    </citation>
    <scope>NUCLEOTIDE SEQUENCE [LARGE SCALE GENOMIC DNA]</scope>
    <source>
        <strain evidence="3 4">BIGb0156</strain>
    </source>
</reference>
<dbReference type="RefSeq" id="WP_133462614.1">
    <property type="nucleotide sequence ID" value="NZ_SNVX01000036.1"/>
</dbReference>
<sequence length="176" mass="18076">MIRPVFRGITALSLFALLTANPVAQAGTINITGSIDGNTCFVSADSTALLVKFGSVSSQLFADSGNGGRYEPFTILLEKCGSSASNVTVTFMGDPDSSNSELLALTAGAGVAKGVAIAIYDNNKTLIPLGQPSGSTELTPNQATVTMTFYARYLANGETVTAGPANSSATFMLNYA</sequence>
<proteinExistence type="predicted"/>
<dbReference type="InterPro" id="IPR050263">
    <property type="entry name" value="Bact_Fimbrial_Adh_Pro"/>
</dbReference>
<comment type="caution">
    <text evidence="3">The sequence shown here is derived from an EMBL/GenBank/DDBJ whole genome shotgun (WGS) entry which is preliminary data.</text>
</comment>
<gene>
    <name evidence="3" type="ORF">EC847_1365</name>
</gene>
<feature type="signal peptide" evidence="1">
    <location>
        <begin position="1"/>
        <end position="26"/>
    </location>
</feature>
<dbReference type="PANTHER" id="PTHR33420">
    <property type="entry name" value="FIMBRIAL SUBUNIT ELFA-RELATED"/>
    <property type="match status" value="1"/>
</dbReference>
<dbReference type="InterPro" id="IPR008966">
    <property type="entry name" value="Adhesion_dom_sf"/>
</dbReference>
<dbReference type="OrthoDB" id="6466381at2"/>
<evidence type="ECO:0000256" key="1">
    <source>
        <dbReference type="SAM" id="SignalP"/>
    </source>
</evidence>
<protein>
    <submittedName>
        <fullName evidence="3">Type 1 fimbria pilin</fullName>
    </submittedName>
</protein>
<dbReference type="EMBL" id="SNVX01000036">
    <property type="protein sequence ID" value="TDN47024.1"/>
    <property type="molecule type" value="Genomic_DNA"/>
</dbReference>
<dbReference type="Pfam" id="PF00419">
    <property type="entry name" value="Fimbrial"/>
    <property type="match status" value="1"/>
</dbReference>
<organism evidence="3 4">
    <name type="scientific">Scandinavium goeteborgense</name>
    <dbReference type="NCBI Taxonomy" id="1851514"/>
    <lineage>
        <taxon>Bacteria</taxon>
        <taxon>Pseudomonadati</taxon>
        <taxon>Pseudomonadota</taxon>
        <taxon>Gammaproteobacteria</taxon>
        <taxon>Enterobacterales</taxon>
        <taxon>Enterobacteriaceae</taxon>
        <taxon>Scandinavium</taxon>
    </lineage>
</organism>
<keyword evidence="4" id="KW-1185">Reference proteome</keyword>
<evidence type="ECO:0000313" key="4">
    <source>
        <dbReference type="Proteomes" id="UP000295530"/>
    </source>
</evidence>
<accession>A0A4R6DR39</accession>
<name>A0A4R6DR39_SCAGO</name>
<keyword evidence="1" id="KW-0732">Signal</keyword>
<dbReference type="AlphaFoldDB" id="A0A4R6DR39"/>
<dbReference type="GO" id="GO:0043709">
    <property type="term" value="P:cell adhesion involved in single-species biofilm formation"/>
    <property type="evidence" value="ECO:0007669"/>
    <property type="project" value="TreeGrafter"/>
</dbReference>
<dbReference type="SUPFAM" id="SSF49401">
    <property type="entry name" value="Bacterial adhesins"/>
    <property type="match status" value="1"/>
</dbReference>
<dbReference type="Gene3D" id="2.60.40.1090">
    <property type="entry name" value="Fimbrial-type adhesion domain"/>
    <property type="match status" value="1"/>
</dbReference>
<dbReference type="InterPro" id="IPR000259">
    <property type="entry name" value="Adhesion_dom_fimbrial"/>
</dbReference>